<keyword evidence="3" id="KW-1185">Reference proteome</keyword>
<evidence type="ECO:0000313" key="2">
    <source>
        <dbReference type="EMBL" id="KAL0470101.1"/>
    </source>
</evidence>
<dbReference type="Proteomes" id="UP001451303">
    <property type="component" value="Unassembled WGS sequence"/>
</dbReference>
<comment type="caution">
    <text evidence="2">The sequence shown here is derived from an EMBL/GenBank/DDBJ whole genome shotgun (WGS) entry which is preliminary data.</text>
</comment>
<feature type="region of interest" description="Disordered" evidence="1">
    <location>
        <begin position="100"/>
        <end position="121"/>
    </location>
</feature>
<feature type="compositionally biased region" description="Basic and acidic residues" evidence="1">
    <location>
        <begin position="1"/>
        <end position="20"/>
    </location>
</feature>
<organism evidence="2 3">
    <name type="scientific">Neurospora intermedia</name>
    <dbReference type="NCBI Taxonomy" id="5142"/>
    <lineage>
        <taxon>Eukaryota</taxon>
        <taxon>Fungi</taxon>
        <taxon>Dikarya</taxon>
        <taxon>Ascomycota</taxon>
        <taxon>Pezizomycotina</taxon>
        <taxon>Sordariomycetes</taxon>
        <taxon>Sordariomycetidae</taxon>
        <taxon>Sordariales</taxon>
        <taxon>Sordariaceae</taxon>
        <taxon>Neurospora</taxon>
    </lineage>
</organism>
<feature type="region of interest" description="Disordered" evidence="1">
    <location>
        <begin position="1"/>
        <end position="45"/>
    </location>
</feature>
<accession>A0ABR3DBP3</accession>
<feature type="compositionally biased region" description="Basic residues" evidence="1">
    <location>
        <begin position="21"/>
        <end position="30"/>
    </location>
</feature>
<dbReference type="EMBL" id="JAVLET010000004">
    <property type="protein sequence ID" value="KAL0470101.1"/>
    <property type="molecule type" value="Genomic_DNA"/>
</dbReference>
<reference evidence="2 3" key="1">
    <citation type="submission" date="2023-09" db="EMBL/GenBank/DDBJ databases">
        <title>Multi-omics analysis of a traditional fermented food reveals byproduct-associated fungal strains for waste-to-food upcycling.</title>
        <authorList>
            <consortium name="Lawrence Berkeley National Laboratory"/>
            <person name="Rekdal V.M."/>
            <person name="Villalobos-Escobedo J.M."/>
            <person name="Rodriguez-Valeron N."/>
            <person name="Garcia M.O."/>
            <person name="Vasquez D.P."/>
            <person name="Damayanti I."/>
            <person name="Sorensen P.M."/>
            <person name="Baidoo E.E."/>
            <person name="De Carvalho A.C."/>
            <person name="Riley R."/>
            <person name="Lipzen A."/>
            <person name="He G."/>
            <person name="Yan M."/>
            <person name="Haridas S."/>
            <person name="Daum C."/>
            <person name="Yoshinaga Y."/>
            <person name="Ng V."/>
            <person name="Grigoriev I.V."/>
            <person name="Munk R."/>
            <person name="Nuraida L."/>
            <person name="Wijaya C.H."/>
            <person name="Morales P.-C."/>
            <person name="Keasling J.D."/>
        </authorList>
    </citation>
    <scope>NUCLEOTIDE SEQUENCE [LARGE SCALE GENOMIC DNA]</scope>
    <source>
        <strain evidence="2 3">FGSC 2613</strain>
    </source>
</reference>
<protein>
    <submittedName>
        <fullName evidence="2">Uncharacterized protein</fullName>
    </submittedName>
</protein>
<gene>
    <name evidence="2" type="ORF">QR685DRAFT_571272</name>
</gene>
<proteinExistence type="predicted"/>
<name>A0ABR3DBP3_NEUIN</name>
<evidence type="ECO:0000256" key="1">
    <source>
        <dbReference type="SAM" id="MobiDB-lite"/>
    </source>
</evidence>
<sequence length="171" mass="19017">MDGDGDGDRTGCRRRNVERASKKRGRRRGPARPQTPGHRGGGVDDGIVWKRKYSLRLQETGETDWLDATCRHLPTPLGYWSGRHDRPTTVCTYPTRCRQNRPSNAGVRQSPARSPIGISEDKAGQSYSRVFHWLVGSGAEEGWKPGPGAVFSSFLAEHLIAPNPVRLADWN</sequence>
<evidence type="ECO:0000313" key="3">
    <source>
        <dbReference type="Proteomes" id="UP001451303"/>
    </source>
</evidence>